<evidence type="ECO:0000256" key="1">
    <source>
        <dbReference type="SAM" id="MobiDB-lite"/>
    </source>
</evidence>
<accession>A0ABQ5G0X8</accession>
<evidence type="ECO:0000313" key="2">
    <source>
        <dbReference type="EMBL" id="GJT69134.1"/>
    </source>
</evidence>
<reference evidence="2" key="1">
    <citation type="journal article" date="2022" name="Int. J. Mol. Sci.">
        <title>Draft Genome of Tanacetum Coccineum: Genomic Comparison of Closely Related Tanacetum-Family Plants.</title>
        <authorList>
            <person name="Yamashiro T."/>
            <person name="Shiraishi A."/>
            <person name="Nakayama K."/>
            <person name="Satake H."/>
        </authorList>
    </citation>
    <scope>NUCLEOTIDE SEQUENCE</scope>
</reference>
<feature type="region of interest" description="Disordered" evidence="1">
    <location>
        <begin position="78"/>
        <end position="127"/>
    </location>
</feature>
<dbReference type="EMBL" id="BQNB010017961">
    <property type="protein sequence ID" value="GJT69134.1"/>
    <property type="molecule type" value="Genomic_DNA"/>
</dbReference>
<name>A0ABQ5G0X8_9ASTR</name>
<proteinExistence type="predicted"/>
<dbReference type="Proteomes" id="UP001151760">
    <property type="component" value="Unassembled WGS sequence"/>
</dbReference>
<protein>
    <submittedName>
        <fullName evidence="2">Uncharacterized protein</fullName>
    </submittedName>
</protein>
<evidence type="ECO:0000313" key="3">
    <source>
        <dbReference type="Proteomes" id="UP001151760"/>
    </source>
</evidence>
<gene>
    <name evidence="2" type="ORF">Tco_1028420</name>
</gene>
<comment type="caution">
    <text evidence="2">The sequence shown here is derived from an EMBL/GenBank/DDBJ whole genome shotgun (WGS) entry which is preliminary data.</text>
</comment>
<reference evidence="2" key="2">
    <citation type="submission" date="2022-01" db="EMBL/GenBank/DDBJ databases">
        <authorList>
            <person name="Yamashiro T."/>
            <person name="Shiraishi A."/>
            <person name="Satake H."/>
            <person name="Nakayama K."/>
        </authorList>
    </citation>
    <scope>NUCLEOTIDE SEQUENCE</scope>
</reference>
<organism evidence="2 3">
    <name type="scientific">Tanacetum coccineum</name>
    <dbReference type="NCBI Taxonomy" id="301880"/>
    <lineage>
        <taxon>Eukaryota</taxon>
        <taxon>Viridiplantae</taxon>
        <taxon>Streptophyta</taxon>
        <taxon>Embryophyta</taxon>
        <taxon>Tracheophyta</taxon>
        <taxon>Spermatophyta</taxon>
        <taxon>Magnoliopsida</taxon>
        <taxon>eudicotyledons</taxon>
        <taxon>Gunneridae</taxon>
        <taxon>Pentapetalae</taxon>
        <taxon>asterids</taxon>
        <taxon>campanulids</taxon>
        <taxon>Asterales</taxon>
        <taxon>Asteraceae</taxon>
        <taxon>Asteroideae</taxon>
        <taxon>Anthemideae</taxon>
        <taxon>Anthemidinae</taxon>
        <taxon>Tanacetum</taxon>
    </lineage>
</organism>
<keyword evidence="3" id="KW-1185">Reference proteome</keyword>
<sequence>MFSTIGYSGEIKAKGSIRKGFLPPRVDIDYARLIWEDIINKLITREKVFLYPRFFIFAAKTQDEGTIYSASTIIHSESASGNDASTASIAKVDPRKYDPHDSVSKQQAEPEKDTRNAEKEVRFGDDEFNTSPNLSIFDDAKKEIKLDDLSKLAHNVEVDFYGP</sequence>
<feature type="compositionally biased region" description="Polar residues" evidence="1">
    <location>
        <begin position="78"/>
        <end position="88"/>
    </location>
</feature>
<feature type="compositionally biased region" description="Basic and acidic residues" evidence="1">
    <location>
        <begin position="92"/>
        <end position="125"/>
    </location>
</feature>